<gene>
    <name evidence="2" type="ORF">SLS62_002275</name>
</gene>
<dbReference type="Proteomes" id="UP001320420">
    <property type="component" value="Unassembled WGS sequence"/>
</dbReference>
<feature type="region of interest" description="Disordered" evidence="1">
    <location>
        <begin position="1"/>
        <end position="22"/>
    </location>
</feature>
<accession>A0AAN9UUB9</accession>
<feature type="compositionally biased region" description="Basic and acidic residues" evidence="1">
    <location>
        <begin position="1"/>
        <end position="10"/>
    </location>
</feature>
<keyword evidence="3" id="KW-1185">Reference proteome</keyword>
<evidence type="ECO:0000256" key="1">
    <source>
        <dbReference type="SAM" id="MobiDB-lite"/>
    </source>
</evidence>
<sequence length="120" mass="12642">MAAVETEHHSPGFVAGDRGRPPLRGAVRASLRQEGDGDVALVAYEGAMNPLRGHGHGHHKILDSRYRHLREVGRAATCCRIRHEFGIVPGGRAALVGAIRPGKSTCAPSAVTRAGGGYCN</sequence>
<dbReference type="AlphaFoldDB" id="A0AAN9UUB9"/>
<protein>
    <submittedName>
        <fullName evidence="2">Uncharacterized protein</fullName>
    </submittedName>
</protein>
<evidence type="ECO:0000313" key="3">
    <source>
        <dbReference type="Proteomes" id="UP001320420"/>
    </source>
</evidence>
<evidence type="ECO:0000313" key="2">
    <source>
        <dbReference type="EMBL" id="KAK7755664.1"/>
    </source>
</evidence>
<organism evidence="2 3">
    <name type="scientific">Diatrype stigma</name>
    <dbReference type="NCBI Taxonomy" id="117547"/>
    <lineage>
        <taxon>Eukaryota</taxon>
        <taxon>Fungi</taxon>
        <taxon>Dikarya</taxon>
        <taxon>Ascomycota</taxon>
        <taxon>Pezizomycotina</taxon>
        <taxon>Sordariomycetes</taxon>
        <taxon>Xylariomycetidae</taxon>
        <taxon>Xylariales</taxon>
        <taxon>Diatrypaceae</taxon>
        <taxon>Diatrype</taxon>
    </lineage>
</organism>
<proteinExistence type="predicted"/>
<name>A0AAN9UUB9_9PEZI</name>
<comment type="caution">
    <text evidence="2">The sequence shown here is derived from an EMBL/GenBank/DDBJ whole genome shotgun (WGS) entry which is preliminary data.</text>
</comment>
<reference evidence="2 3" key="1">
    <citation type="submission" date="2024-02" db="EMBL/GenBank/DDBJ databases">
        <title>De novo assembly and annotation of 12 fungi associated with fruit tree decline syndrome in Ontario, Canada.</title>
        <authorList>
            <person name="Sulman M."/>
            <person name="Ellouze W."/>
            <person name="Ilyukhin E."/>
        </authorList>
    </citation>
    <scope>NUCLEOTIDE SEQUENCE [LARGE SCALE GENOMIC DNA]</scope>
    <source>
        <strain evidence="2 3">M11/M66-122</strain>
    </source>
</reference>
<dbReference type="EMBL" id="JAKJXP020000011">
    <property type="protein sequence ID" value="KAK7755664.1"/>
    <property type="molecule type" value="Genomic_DNA"/>
</dbReference>